<feature type="non-terminal residue" evidence="1">
    <location>
        <position position="95"/>
    </location>
</feature>
<dbReference type="STRING" id="2070753.A0A3A2Z174"/>
<sequence>MNMFLDPRYARLVASLPQSTFVEAFHLLSPAYFIIPYRDIHRPLHPTAVRLKKYKPLELIFREFSDNLATIVETRTSTGRTLGLAEYRHLLDCAR</sequence>
<evidence type="ECO:0000313" key="1">
    <source>
        <dbReference type="EMBL" id="RJE16636.1"/>
    </source>
</evidence>
<dbReference type="Proteomes" id="UP000266188">
    <property type="component" value="Unassembled WGS sequence"/>
</dbReference>
<gene>
    <name evidence="1" type="ORF">PHISCL_11027</name>
</gene>
<dbReference type="EMBL" id="MVGC01003478">
    <property type="protein sequence ID" value="RJE16636.1"/>
    <property type="molecule type" value="Genomic_DNA"/>
</dbReference>
<evidence type="ECO:0000313" key="2">
    <source>
        <dbReference type="Proteomes" id="UP000266188"/>
    </source>
</evidence>
<dbReference type="OrthoDB" id="185373at2759"/>
<keyword evidence="2" id="KW-1185">Reference proteome</keyword>
<reference evidence="2" key="1">
    <citation type="submission" date="2017-02" db="EMBL/GenBank/DDBJ databases">
        <authorList>
            <person name="Tafer H."/>
            <person name="Lopandic K."/>
        </authorList>
    </citation>
    <scope>NUCLEOTIDE SEQUENCE [LARGE SCALE GENOMIC DNA]</scope>
    <source>
        <strain evidence="2">CBS 366.77</strain>
    </source>
</reference>
<organism evidence="1 2">
    <name type="scientific">Aspergillus sclerotialis</name>
    <dbReference type="NCBI Taxonomy" id="2070753"/>
    <lineage>
        <taxon>Eukaryota</taxon>
        <taxon>Fungi</taxon>
        <taxon>Dikarya</taxon>
        <taxon>Ascomycota</taxon>
        <taxon>Pezizomycotina</taxon>
        <taxon>Eurotiomycetes</taxon>
        <taxon>Eurotiomycetidae</taxon>
        <taxon>Eurotiales</taxon>
        <taxon>Aspergillaceae</taxon>
        <taxon>Aspergillus</taxon>
        <taxon>Aspergillus subgen. Polypaecilum</taxon>
    </lineage>
</organism>
<proteinExistence type="predicted"/>
<name>A0A3A2Z174_9EURO</name>
<dbReference type="AlphaFoldDB" id="A0A3A2Z174"/>
<comment type="caution">
    <text evidence="1">The sequence shown here is derived from an EMBL/GenBank/DDBJ whole genome shotgun (WGS) entry which is preliminary data.</text>
</comment>
<protein>
    <submittedName>
        <fullName evidence="1">Uncharacterized protein</fullName>
    </submittedName>
</protein>
<accession>A0A3A2Z174</accession>